<dbReference type="GO" id="GO:0042398">
    <property type="term" value="P:modified amino acid biosynthetic process"/>
    <property type="evidence" value="ECO:0007669"/>
    <property type="project" value="InterPro"/>
</dbReference>
<evidence type="ECO:0000313" key="6">
    <source>
        <dbReference type="EMBL" id="QNN62677.1"/>
    </source>
</evidence>
<dbReference type="InterPro" id="IPR050141">
    <property type="entry name" value="GCL_type2/YbdK_subfam"/>
</dbReference>
<dbReference type="NCBIfam" id="TIGR02050">
    <property type="entry name" value="gshA_cyan_rel"/>
    <property type="match status" value="1"/>
</dbReference>
<organism evidence="6 7">
    <name type="scientific">Leucobacter denitrificans</name>
    <dbReference type="NCBI Taxonomy" id="683042"/>
    <lineage>
        <taxon>Bacteria</taxon>
        <taxon>Bacillati</taxon>
        <taxon>Actinomycetota</taxon>
        <taxon>Actinomycetes</taxon>
        <taxon>Micrococcales</taxon>
        <taxon>Microbacteriaceae</taxon>
        <taxon>Leucobacter</taxon>
    </lineage>
</organism>
<dbReference type="GO" id="GO:0004357">
    <property type="term" value="F:glutamate-cysteine ligase activity"/>
    <property type="evidence" value="ECO:0007669"/>
    <property type="project" value="UniProtKB-EC"/>
</dbReference>
<evidence type="ECO:0000256" key="5">
    <source>
        <dbReference type="HAMAP-Rule" id="MF_01609"/>
    </source>
</evidence>
<evidence type="ECO:0000256" key="4">
    <source>
        <dbReference type="ARBA" id="ARBA00048819"/>
    </source>
</evidence>
<keyword evidence="3 5" id="KW-0067">ATP-binding</keyword>
<protein>
    <recommendedName>
        <fullName evidence="5">Putative glutamate--cysteine ligase 2</fullName>
        <ecNumber evidence="5">6.3.2.2</ecNumber>
    </recommendedName>
    <alternativeName>
        <fullName evidence="5">Gamma-glutamylcysteine synthetase 2</fullName>
        <shortName evidence="5">GCS 2</shortName>
        <shortName evidence="5">Gamma-GCS 2</shortName>
    </alternativeName>
</protein>
<evidence type="ECO:0000256" key="2">
    <source>
        <dbReference type="ARBA" id="ARBA00022741"/>
    </source>
</evidence>
<dbReference type="NCBIfam" id="NF010041">
    <property type="entry name" value="PRK13517.1-1"/>
    <property type="match status" value="1"/>
</dbReference>
<evidence type="ECO:0000256" key="3">
    <source>
        <dbReference type="ARBA" id="ARBA00022840"/>
    </source>
</evidence>
<dbReference type="Gene3D" id="3.30.590.20">
    <property type="match status" value="1"/>
</dbReference>
<dbReference type="SUPFAM" id="SSF55931">
    <property type="entry name" value="Glutamine synthetase/guanido kinase"/>
    <property type="match status" value="1"/>
</dbReference>
<dbReference type="EMBL" id="CP060716">
    <property type="protein sequence ID" value="QNN62677.1"/>
    <property type="molecule type" value="Genomic_DNA"/>
</dbReference>
<evidence type="ECO:0000256" key="1">
    <source>
        <dbReference type="ARBA" id="ARBA00022598"/>
    </source>
</evidence>
<evidence type="ECO:0000313" key="7">
    <source>
        <dbReference type="Proteomes" id="UP000515934"/>
    </source>
</evidence>
<keyword evidence="1 5" id="KW-0436">Ligase</keyword>
<gene>
    <name evidence="6" type="ORF">H9L06_10685</name>
</gene>
<dbReference type="RefSeq" id="WP_187555146.1">
    <property type="nucleotide sequence ID" value="NZ_CP060716.1"/>
</dbReference>
<dbReference type="InterPro" id="IPR011793">
    <property type="entry name" value="YbdK"/>
</dbReference>
<keyword evidence="2 5" id="KW-0547">Nucleotide-binding</keyword>
<sequence length="386" mass="42372">MNTTSLGSGLRTVGVEQEFLLVDPLDGRPVAAADFMLSTMGDQPEPTESPSLEREVKQEQIEVTTPPLRTLDEIARSISEARRLADSKALEFGVRAVALGTSVLPSPSHLARSARYAAIRRRFGITLKEQLTCGFHVHVGISSPEEGIAVLDRVRPWLPALLALSSNSPFWNGVDTGFASYRYQAWGRWPTSGPYDVFGSVNEYQRRVRSLIDTGVPLDSGMIYFDARLCDHYPTVEFRVADICTDPEHAVAVTALARALVDVAAQEWANGFQPDPVPTEVLRLAMWSASRFGIREHLLNPLLGEPCDARRAIDALLAHVQSALTSNGDFARTERAVDDIFRRGTGADQQRNTLLRTDSPHAVVTEAIELTHRSAASTALGPNYVR</sequence>
<dbReference type="EC" id="6.3.2.2" evidence="5"/>
<name>A0A7G9S4A2_9MICO</name>
<comment type="function">
    <text evidence="5">ATP-dependent carboxylate-amine ligase which exhibits weak glutamate--cysteine ligase activity.</text>
</comment>
<accession>A0A7G9S4A2</accession>
<reference evidence="6 7" key="1">
    <citation type="submission" date="2020-08" db="EMBL/GenBank/DDBJ databases">
        <title>Genome sequence of Leucobacter denitrificans KACC 14055T.</title>
        <authorList>
            <person name="Hyun D.-W."/>
            <person name="Bae J.-W."/>
        </authorList>
    </citation>
    <scope>NUCLEOTIDE SEQUENCE [LARGE SCALE GENOMIC DNA]</scope>
    <source>
        <strain evidence="6 7">KACC 14055</strain>
    </source>
</reference>
<comment type="similarity">
    <text evidence="5">Belongs to the glutamate--cysteine ligase type 2 family. YbdK subfamily.</text>
</comment>
<dbReference type="GO" id="GO:0005524">
    <property type="term" value="F:ATP binding"/>
    <property type="evidence" value="ECO:0007669"/>
    <property type="project" value="UniProtKB-KW"/>
</dbReference>
<dbReference type="AlphaFoldDB" id="A0A7G9S4A2"/>
<dbReference type="InterPro" id="IPR014746">
    <property type="entry name" value="Gln_synth/guanido_kin_cat_dom"/>
</dbReference>
<comment type="catalytic activity">
    <reaction evidence="4 5">
        <text>L-cysteine + L-glutamate + ATP = gamma-L-glutamyl-L-cysteine + ADP + phosphate + H(+)</text>
        <dbReference type="Rhea" id="RHEA:13285"/>
        <dbReference type="ChEBI" id="CHEBI:15378"/>
        <dbReference type="ChEBI" id="CHEBI:29985"/>
        <dbReference type="ChEBI" id="CHEBI:30616"/>
        <dbReference type="ChEBI" id="CHEBI:35235"/>
        <dbReference type="ChEBI" id="CHEBI:43474"/>
        <dbReference type="ChEBI" id="CHEBI:58173"/>
        <dbReference type="ChEBI" id="CHEBI:456216"/>
        <dbReference type="EC" id="6.3.2.2"/>
    </reaction>
</comment>
<proteinExistence type="inferred from homology"/>
<dbReference type="HAMAP" id="MF_01609">
    <property type="entry name" value="Glu_cys_ligase_2"/>
    <property type="match status" value="1"/>
</dbReference>
<dbReference type="PANTHER" id="PTHR36510:SF1">
    <property type="entry name" value="GLUTAMATE--CYSTEINE LIGASE 2-RELATED"/>
    <property type="match status" value="1"/>
</dbReference>
<keyword evidence="7" id="KW-1185">Reference proteome</keyword>
<dbReference type="KEGG" id="ldn:H9L06_10685"/>
<dbReference type="InterPro" id="IPR006336">
    <property type="entry name" value="GCS2"/>
</dbReference>
<dbReference type="PANTHER" id="PTHR36510">
    <property type="entry name" value="GLUTAMATE--CYSTEINE LIGASE 2-RELATED"/>
    <property type="match status" value="1"/>
</dbReference>
<dbReference type="Pfam" id="PF04107">
    <property type="entry name" value="GCS2"/>
    <property type="match status" value="1"/>
</dbReference>
<dbReference type="Proteomes" id="UP000515934">
    <property type="component" value="Chromosome"/>
</dbReference>